<feature type="region of interest" description="Disordered" evidence="1">
    <location>
        <begin position="216"/>
        <end position="252"/>
    </location>
</feature>
<organism evidence="2 3">
    <name type="scientific">Orchesella dallaii</name>
    <dbReference type="NCBI Taxonomy" id="48710"/>
    <lineage>
        <taxon>Eukaryota</taxon>
        <taxon>Metazoa</taxon>
        <taxon>Ecdysozoa</taxon>
        <taxon>Arthropoda</taxon>
        <taxon>Hexapoda</taxon>
        <taxon>Collembola</taxon>
        <taxon>Entomobryomorpha</taxon>
        <taxon>Entomobryoidea</taxon>
        <taxon>Orchesellidae</taxon>
        <taxon>Orchesellinae</taxon>
        <taxon>Orchesella</taxon>
    </lineage>
</organism>
<feature type="region of interest" description="Disordered" evidence="1">
    <location>
        <begin position="104"/>
        <end position="126"/>
    </location>
</feature>
<feature type="region of interest" description="Disordered" evidence="1">
    <location>
        <begin position="317"/>
        <end position="338"/>
    </location>
</feature>
<feature type="compositionally biased region" description="Basic and acidic residues" evidence="1">
    <location>
        <begin position="317"/>
        <end position="331"/>
    </location>
</feature>
<gene>
    <name evidence="2" type="ORF">ODALV1_LOCUS31586</name>
</gene>
<feature type="compositionally biased region" description="Basic and acidic residues" evidence="1">
    <location>
        <begin position="48"/>
        <end position="64"/>
    </location>
</feature>
<name>A0ABP1SB43_9HEXA</name>
<protein>
    <submittedName>
        <fullName evidence="2">Uncharacterized protein</fullName>
    </submittedName>
</protein>
<feature type="region of interest" description="Disordered" evidence="1">
    <location>
        <begin position="1"/>
        <end position="74"/>
    </location>
</feature>
<comment type="caution">
    <text evidence="2">The sequence shown here is derived from an EMBL/GenBank/DDBJ whole genome shotgun (WGS) entry which is preliminary data.</text>
</comment>
<evidence type="ECO:0000313" key="3">
    <source>
        <dbReference type="Proteomes" id="UP001642540"/>
    </source>
</evidence>
<accession>A0ABP1SB43</accession>
<proteinExistence type="predicted"/>
<evidence type="ECO:0000313" key="2">
    <source>
        <dbReference type="EMBL" id="CAL8148963.1"/>
    </source>
</evidence>
<sequence length="393" mass="43501">MARKFELNVQSDPDPPQDPNSGNPENDDGTGTTTPSSSPSVAAPSNHDNPKKEDEKEPPKKAEALEDTGLLLGPTKTDDMVMELTGIANKSFVFRKLSGVVFGNSQRGQEERNRPFPPNPNGVRLSPGMGTIMATDESDSTPRTEALRQPQITMTSSLLNALQSQSDPTQRGIEARVFKKKRQEVIVKTQDMKGYVGGNEETYDIEKALAFVESKDKPPVTADNVKKGKSRSQRKRKKIQAAKKKQARAIRSQSVEIGHEEAIMMERPSSPPAKTSELHDLAKKAGFKVNIQFDELNLEEGAEAGVNVKVKGKVDGDEKFEEKGDQEKNPSREQPSNQEAARVKLILTEFMLPNDGNGTPLDFDEREAGEWMENRVKYLKRLARKGKVTSKFV</sequence>
<feature type="compositionally biased region" description="Basic residues" evidence="1">
    <location>
        <begin position="227"/>
        <end position="248"/>
    </location>
</feature>
<reference evidence="2 3" key="1">
    <citation type="submission" date="2024-08" db="EMBL/GenBank/DDBJ databases">
        <authorList>
            <person name="Cucini C."/>
            <person name="Frati F."/>
        </authorList>
    </citation>
    <scope>NUCLEOTIDE SEQUENCE [LARGE SCALE GENOMIC DNA]</scope>
</reference>
<dbReference type="EMBL" id="CAXLJM020000183">
    <property type="protein sequence ID" value="CAL8148963.1"/>
    <property type="molecule type" value="Genomic_DNA"/>
</dbReference>
<keyword evidence="3" id="KW-1185">Reference proteome</keyword>
<dbReference type="Proteomes" id="UP001642540">
    <property type="component" value="Unassembled WGS sequence"/>
</dbReference>
<feature type="compositionally biased region" description="Low complexity" evidence="1">
    <location>
        <begin position="19"/>
        <end position="40"/>
    </location>
</feature>
<evidence type="ECO:0000256" key="1">
    <source>
        <dbReference type="SAM" id="MobiDB-lite"/>
    </source>
</evidence>